<dbReference type="GO" id="GO:0009231">
    <property type="term" value="P:riboflavin biosynthetic process"/>
    <property type="evidence" value="ECO:0007669"/>
    <property type="project" value="UniProtKB-UniRule"/>
</dbReference>
<dbReference type="UniPathway" id="UPA00275">
    <property type="reaction ID" value="UER00404"/>
</dbReference>
<comment type="catalytic activity">
    <reaction evidence="6 7">
        <text>(2S)-2-hydroxy-3-oxobutyl phosphate + 5-amino-6-(D-ribitylamino)uracil = 6,7-dimethyl-8-(1-D-ribityl)lumazine + phosphate + 2 H2O + H(+)</text>
        <dbReference type="Rhea" id="RHEA:26152"/>
        <dbReference type="ChEBI" id="CHEBI:15377"/>
        <dbReference type="ChEBI" id="CHEBI:15378"/>
        <dbReference type="ChEBI" id="CHEBI:15934"/>
        <dbReference type="ChEBI" id="CHEBI:43474"/>
        <dbReference type="ChEBI" id="CHEBI:58201"/>
        <dbReference type="ChEBI" id="CHEBI:58830"/>
        <dbReference type="EC" id="2.5.1.78"/>
    </reaction>
</comment>
<evidence type="ECO:0000256" key="5">
    <source>
        <dbReference type="ARBA" id="ARBA00022679"/>
    </source>
</evidence>
<feature type="binding site" evidence="7">
    <location>
        <begin position="65"/>
        <end position="67"/>
    </location>
    <ligand>
        <name>5-amino-6-(D-ribitylamino)uracil</name>
        <dbReference type="ChEBI" id="CHEBI:15934"/>
    </ligand>
</feature>
<dbReference type="Pfam" id="PF00885">
    <property type="entry name" value="DMRL_synthase"/>
    <property type="match status" value="1"/>
</dbReference>
<dbReference type="InterPro" id="IPR036467">
    <property type="entry name" value="LS/RS_sf"/>
</dbReference>
<evidence type="ECO:0000313" key="9">
    <source>
        <dbReference type="Proteomes" id="UP000447545"/>
    </source>
</evidence>
<evidence type="ECO:0000256" key="1">
    <source>
        <dbReference type="ARBA" id="ARBA00004917"/>
    </source>
</evidence>
<keyword evidence="4 7" id="KW-0686">Riboflavin biosynthesis</keyword>
<evidence type="ECO:0000313" key="8">
    <source>
        <dbReference type="EMBL" id="MTE27687.1"/>
    </source>
</evidence>
<dbReference type="CDD" id="cd09209">
    <property type="entry name" value="Lumazine_synthase-I"/>
    <property type="match status" value="1"/>
</dbReference>
<dbReference type="PANTHER" id="PTHR21058:SF0">
    <property type="entry name" value="6,7-DIMETHYL-8-RIBITYLLUMAZINE SYNTHASE"/>
    <property type="match status" value="1"/>
</dbReference>
<feature type="active site" description="Proton donor" evidence="7">
    <location>
        <position position="102"/>
    </location>
</feature>
<comment type="pathway">
    <text evidence="1 7">Cofactor biosynthesis; riboflavin biosynthesis; riboflavin from 2-hydroxy-3-oxobutyl phosphate and 5-amino-6-(D-ribitylamino)uracil: step 1/2.</text>
</comment>
<dbReference type="EMBL" id="WJYA01000007">
    <property type="protein sequence ID" value="MTE27687.1"/>
    <property type="molecule type" value="Genomic_DNA"/>
</dbReference>
<dbReference type="PANTHER" id="PTHR21058">
    <property type="entry name" value="6,7-DIMETHYL-8-RIBITYLLUMAZINE SYNTHASE DMRL SYNTHASE LUMAZINE SYNTHASE"/>
    <property type="match status" value="1"/>
</dbReference>
<feature type="binding site" evidence="7">
    <location>
        <position position="141"/>
    </location>
    <ligand>
        <name>(2S)-2-hydroxy-3-oxobutyl phosphate</name>
        <dbReference type="ChEBI" id="CHEBI:58830"/>
    </ligand>
</feature>
<reference evidence="8 9" key="1">
    <citation type="submission" date="2019-11" db="EMBL/GenBank/DDBJ databases">
        <title>Winogradskyella ouciana sp. nov., isolated from the hadal seawater of the Mariana Trench.</title>
        <authorList>
            <person name="Liu R."/>
        </authorList>
    </citation>
    <scope>NUCLEOTIDE SEQUENCE [LARGE SCALE GENOMIC DNA]</scope>
    <source>
        <strain evidence="8 9">ZXX205</strain>
    </source>
</reference>
<evidence type="ECO:0000256" key="3">
    <source>
        <dbReference type="ARBA" id="ARBA00012664"/>
    </source>
</evidence>
<gene>
    <name evidence="7" type="primary">ribH</name>
    <name evidence="8" type="ORF">F1003_12150</name>
</gene>
<proteinExistence type="inferred from homology"/>
<feature type="binding site" evidence="7">
    <location>
        <position position="127"/>
    </location>
    <ligand>
        <name>5-amino-6-(D-ribitylamino)uracil</name>
        <dbReference type="ChEBI" id="CHEBI:15934"/>
    </ligand>
</feature>
<dbReference type="Gene3D" id="3.40.50.960">
    <property type="entry name" value="Lumazine/riboflavin synthase"/>
    <property type="match status" value="1"/>
</dbReference>
<sequence length="168" mass="18384">MATANHNLSNYDKATIPNAKDFRFGIVVSEWNEKITEGLWQGAFDALLDCGAVKENIVRWNVPGTFELTYGAARMSKSFYADSGMLDAIIVIGCVIQGETKHFDFVCEGVTQGIKDLNLTGDIPVIFCVLTDNNMQQSIDRSGGKHGNKGTEAAIAAIKMAYLRKNTK</sequence>
<keyword evidence="5 7" id="KW-0808">Transferase</keyword>
<dbReference type="GO" id="GO:0005829">
    <property type="term" value="C:cytosol"/>
    <property type="evidence" value="ECO:0007669"/>
    <property type="project" value="TreeGrafter"/>
</dbReference>
<dbReference type="AlphaFoldDB" id="A0A7K1GEF6"/>
<protein>
    <recommendedName>
        <fullName evidence="3 7">6,7-dimethyl-8-ribityllumazine synthase</fullName>
        <shortName evidence="7">DMRL synthase</shortName>
        <shortName evidence="7">LS</shortName>
        <shortName evidence="7">Lumazine synthase</shortName>
        <ecNumber evidence="3 7">2.5.1.78</ecNumber>
    </recommendedName>
</protein>
<evidence type="ECO:0000256" key="2">
    <source>
        <dbReference type="ARBA" id="ARBA00007424"/>
    </source>
</evidence>
<dbReference type="InterPro" id="IPR034964">
    <property type="entry name" value="LS"/>
</dbReference>
<dbReference type="EC" id="2.5.1.78" evidence="3 7"/>
<dbReference type="RefSeq" id="WP_155089706.1">
    <property type="nucleotide sequence ID" value="NZ_OZ260095.1"/>
</dbReference>
<dbReference type="InterPro" id="IPR002180">
    <property type="entry name" value="LS/RS"/>
</dbReference>
<feature type="binding site" evidence="7">
    <location>
        <position position="31"/>
    </location>
    <ligand>
        <name>5-amino-6-(D-ribitylamino)uracil</name>
        <dbReference type="ChEBI" id="CHEBI:15934"/>
    </ligand>
</feature>
<comment type="function">
    <text evidence="7">Catalyzes the formation of 6,7-dimethyl-8-ribityllumazine by condensation of 5-amino-6-(D-ribitylamino)uracil with 3,4-dihydroxy-2-butanone 4-phosphate. This is the penultimate step in the biosynthesis of riboflavin.</text>
</comment>
<evidence type="ECO:0000256" key="4">
    <source>
        <dbReference type="ARBA" id="ARBA00022619"/>
    </source>
</evidence>
<feature type="binding site" evidence="7">
    <location>
        <begin position="94"/>
        <end position="96"/>
    </location>
    <ligand>
        <name>5-amino-6-(D-ribitylamino)uracil</name>
        <dbReference type="ChEBI" id="CHEBI:15934"/>
    </ligand>
</feature>
<evidence type="ECO:0000256" key="7">
    <source>
        <dbReference type="HAMAP-Rule" id="MF_00178"/>
    </source>
</evidence>
<feature type="binding site" evidence="7">
    <location>
        <begin position="99"/>
        <end position="100"/>
    </location>
    <ligand>
        <name>(2S)-2-hydroxy-3-oxobutyl phosphate</name>
        <dbReference type="ChEBI" id="CHEBI:58830"/>
    </ligand>
</feature>
<accession>A0A7K1GEF6</accession>
<dbReference type="GO" id="GO:0000906">
    <property type="term" value="F:6,7-dimethyl-8-ribityllumazine synthase activity"/>
    <property type="evidence" value="ECO:0007669"/>
    <property type="project" value="UniProtKB-UniRule"/>
</dbReference>
<comment type="similarity">
    <text evidence="2 7">Belongs to the DMRL synthase family.</text>
</comment>
<dbReference type="NCBIfam" id="TIGR00114">
    <property type="entry name" value="lumazine-synth"/>
    <property type="match status" value="1"/>
</dbReference>
<evidence type="ECO:0000256" key="6">
    <source>
        <dbReference type="ARBA" id="ARBA00048785"/>
    </source>
</evidence>
<name>A0A7K1GEF6_9FLAO</name>
<keyword evidence="9" id="KW-1185">Reference proteome</keyword>
<dbReference type="HAMAP" id="MF_00178">
    <property type="entry name" value="Lumazine_synth"/>
    <property type="match status" value="1"/>
</dbReference>
<organism evidence="8 9">
    <name type="scientific">Winogradskyella ouciana</name>
    <dbReference type="NCBI Taxonomy" id="2608631"/>
    <lineage>
        <taxon>Bacteria</taxon>
        <taxon>Pseudomonadati</taxon>
        <taxon>Bacteroidota</taxon>
        <taxon>Flavobacteriia</taxon>
        <taxon>Flavobacteriales</taxon>
        <taxon>Flavobacteriaceae</taxon>
        <taxon>Winogradskyella</taxon>
    </lineage>
</organism>
<dbReference type="SUPFAM" id="SSF52121">
    <property type="entry name" value="Lumazine synthase"/>
    <property type="match status" value="1"/>
</dbReference>
<dbReference type="GO" id="GO:0009349">
    <property type="term" value="C:riboflavin synthase complex"/>
    <property type="evidence" value="ECO:0007669"/>
    <property type="project" value="UniProtKB-UniRule"/>
</dbReference>
<dbReference type="Proteomes" id="UP000447545">
    <property type="component" value="Unassembled WGS sequence"/>
</dbReference>
<comment type="caution">
    <text evidence="8">The sequence shown here is derived from an EMBL/GenBank/DDBJ whole genome shotgun (WGS) entry which is preliminary data.</text>
</comment>